<dbReference type="Pfam" id="PF01208">
    <property type="entry name" value="URO-D"/>
    <property type="match status" value="1"/>
</dbReference>
<proteinExistence type="predicted"/>
<evidence type="ECO:0000259" key="1">
    <source>
        <dbReference type="Pfam" id="PF01208"/>
    </source>
</evidence>
<protein>
    <submittedName>
        <fullName evidence="2">Uroporphyrinogen decarboxylase</fullName>
    </submittedName>
</protein>
<evidence type="ECO:0000313" key="2">
    <source>
        <dbReference type="EMBL" id="RAV79442.1"/>
    </source>
</evidence>
<feature type="domain" description="Uroporphyrinogen decarboxylase (URO-D)" evidence="1">
    <location>
        <begin position="27"/>
        <end position="327"/>
    </location>
</feature>
<dbReference type="InterPro" id="IPR038071">
    <property type="entry name" value="UROD/MetE-like_sf"/>
</dbReference>
<dbReference type="SUPFAM" id="SSF51726">
    <property type="entry name" value="UROD/MetE-like"/>
    <property type="match status" value="1"/>
</dbReference>
<dbReference type="AlphaFoldDB" id="A0A178HGY4"/>
<gene>
    <name evidence="2" type="ORF">DBT54_05500</name>
</gene>
<sequence>MTDKKKLLKAFMAKQLRGYTPFSAWTHYPEIDREPQAISQATYDFARQFDIDFIKTMSNGMYTVEDYGVDLDFSAIAKGGVAQVKATPIHSYQDWREVPELSVDQAPAFQRELEHLERLVELTKGEIPLVVTVHSPLTTANKLCQGQIDQYIEADGEGILLQALERLTRPTIEFVQLALAKGADGIYLASQMASHDKLSPEAYQKYGIPFDLKIIEAADTAWLNTLHIHGANIMFDLLKDYPLPVINWHIGESKPELEEGIQETDKFIMGGLRREAITQADWPTLEDQLSQAKAINQTDNRILLTPGCVIRQPFSKDTLARLRDLIRS</sequence>
<accession>A0A178HGY4</accession>
<evidence type="ECO:0000313" key="3">
    <source>
        <dbReference type="Proteomes" id="UP000251923"/>
    </source>
</evidence>
<dbReference type="GO" id="GO:0006779">
    <property type="term" value="P:porphyrin-containing compound biosynthetic process"/>
    <property type="evidence" value="ECO:0007669"/>
    <property type="project" value="InterPro"/>
</dbReference>
<organism evidence="2 3">
    <name type="scientific">Aerococcus urinae</name>
    <dbReference type="NCBI Taxonomy" id="1376"/>
    <lineage>
        <taxon>Bacteria</taxon>
        <taxon>Bacillati</taxon>
        <taxon>Bacillota</taxon>
        <taxon>Bacilli</taxon>
        <taxon>Lactobacillales</taxon>
        <taxon>Aerococcaceae</taxon>
        <taxon>Aerococcus</taxon>
    </lineage>
</organism>
<comment type="caution">
    <text evidence="2">The sequence shown here is derived from an EMBL/GenBank/DDBJ whole genome shotgun (WGS) entry which is preliminary data.</text>
</comment>
<name>A0A178HGY4_9LACT</name>
<dbReference type="GO" id="GO:0004853">
    <property type="term" value="F:uroporphyrinogen decarboxylase activity"/>
    <property type="evidence" value="ECO:0007669"/>
    <property type="project" value="InterPro"/>
</dbReference>
<reference evidence="2 3" key="1">
    <citation type="submission" date="2018-04" db="EMBL/GenBank/DDBJ databases">
        <title>Aerococcus urinae genomes.</title>
        <authorList>
            <person name="Hilt E."/>
            <person name="Gilbert N.M."/>
            <person name="Thomas-White K."/>
            <person name="Putonti C."/>
            <person name="Lewis A.L."/>
            <person name="Visck K.L."/>
            <person name="Wolfe A.J."/>
        </authorList>
    </citation>
    <scope>NUCLEOTIDE SEQUENCE [LARGE SCALE GENOMIC DNA]</scope>
    <source>
        <strain evidence="2 3">UMB7480</strain>
    </source>
</reference>
<dbReference type="EMBL" id="QMHM01000008">
    <property type="protein sequence ID" value="RAV79442.1"/>
    <property type="molecule type" value="Genomic_DNA"/>
</dbReference>
<dbReference type="Proteomes" id="UP000251923">
    <property type="component" value="Unassembled WGS sequence"/>
</dbReference>
<dbReference type="GeneID" id="86970897"/>
<dbReference type="RefSeq" id="WP_064292557.1">
    <property type="nucleotide sequence ID" value="NZ_JASODG010000005.1"/>
</dbReference>
<dbReference type="InterPro" id="IPR000257">
    <property type="entry name" value="Uroporphyrinogen_deCOase"/>
</dbReference>
<dbReference type="Gene3D" id="3.20.20.210">
    <property type="match status" value="1"/>
</dbReference>